<evidence type="ECO:0000313" key="2">
    <source>
        <dbReference type="WBParaSite" id="ACRNAN_Path_1326.g5205.t1"/>
    </source>
</evidence>
<name>A0A914BYX7_9BILA</name>
<dbReference type="WBParaSite" id="ACRNAN_Path_1326.g5205.t1">
    <property type="protein sequence ID" value="ACRNAN_Path_1326.g5205.t1"/>
    <property type="gene ID" value="ACRNAN_Path_1326.g5205"/>
</dbReference>
<protein>
    <submittedName>
        <fullName evidence="2">Uncharacterized protein</fullName>
    </submittedName>
</protein>
<organism evidence="1 2">
    <name type="scientific">Acrobeloides nanus</name>
    <dbReference type="NCBI Taxonomy" id="290746"/>
    <lineage>
        <taxon>Eukaryota</taxon>
        <taxon>Metazoa</taxon>
        <taxon>Ecdysozoa</taxon>
        <taxon>Nematoda</taxon>
        <taxon>Chromadorea</taxon>
        <taxon>Rhabditida</taxon>
        <taxon>Tylenchina</taxon>
        <taxon>Cephalobomorpha</taxon>
        <taxon>Cephaloboidea</taxon>
        <taxon>Cephalobidae</taxon>
        <taxon>Acrobeloides</taxon>
    </lineage>
</organism>
<evidence type="ECO:0000313" key="1">
    <source>
        <dbReference type="Proteomes" id="UP000887540"/>
    </source>
</evidence>
<accession>A0A914BYX7</accession>
<keyword evidence="1" id="KW-1185">Reference proteome</keyword>
<proteinExistence type="predicted"/>
<dbReference type="AlphaFoldDB" id="A0A914BYX7"/>
<sequence>MAARKVSISISRASTDADTFDESHESYLTSITKGLRKMSFNRKESFKKGESFKRKNDEA</sequence>
<dbReference type="Proteomes" id="UP000887540">
    <property type="component" value="Unplaced"/>
</dbReference>
<reference evidence="2" key="1">
    <citation type="submission" date="2022-11" db="UniProtKB">
        <authorList>
            <consortium name="WormBaseParasite"/>
        </authorList>
    </citation>
    <scope>IDENTIFICATION</scope>
</reference>